<dbReference type="PROSITE" id="PS01081">
    <property type="entry name" value="HTH_TETR_1"/>
    <property type="match status" value="1"/>
</dbReference>
<keyword evidence="7" id="KW-1185">Reference proteome</keyword>
<dbReference type="Pfam" id="PF00440">
    <property type="entry name" value="TetR_N"/>
    <property type="match status" value="1"/>
</dbReference>
<protein>
    <submittedName>
        <fullName evidence="4">TetR family transcriptional regulator</fullName>
    </submittedName>
    <submittedName>
        <fullName evidence="5">TetR/AcrR family transcriptional regulator</fullName>
    </submittedName>
</protein>
<evidence type="ECO:0000313" key="7">
    <source>
        <dbReference type="Proteomes" id="UP001215087"/>
    </source>
</evidence>
<dbReference type="EMBL" id="CP019962">
    <property type="protein sequence ID" value="ARD64360.1"/>
    <property type="molecule type" value="Genomic_DNA"/>
</dbReference>
<dbReference type="SUPFAM" id="SSF46689">
    <property type="entry name" value="Homeodomain-like"/>
    <property type="match status" value="1"/>
</dbReference>
<evidence type="ECO:0000259" key="3">
    <source>
        <dbReference type="PROSITE" id="PS50977"/>
    </source>
</evidence>
<keyword evidence="1 2" id="KW-0238">DNA-binding</keyword>
<evidence type="ECO:0000256" key="1">
    <source>
        <dbReference type="ARBA" id="ARBA00023125"/>
    </source>
</evidence>
<reference evidence="5 7" key="4">
    <citation type="submission" date="2023-02" db="EMBL/GenBank/DDBJ databases">
        <title>Comparative genome analysis of Eubacterium limosum species.</title>
        <authorList>
            <person name="Bak J.E."/>
        </authorList>
    </citation>
    <scope>NUCLEOTIDE SEQUENCE [LARGE SCALE GENOMIC DNA]</scope>
    <source>
        <strain evidence="5 7">KGMB01548</strain>
    </source>
</reference>
<feature type="domain" description="HTH tetR-type" evidence="3">
    <location>
        <begin position="3"/>
        <end position="63"/>
    </location>
</feature>
<dbReference type="PANTHER" id="PTHR43479">
    <property type="entry name" value="ACREF/ENVCD OPERON REPRESSOR-RELATED"/>
    <property type="match status" value="1"/>
</dbReference>
<evidence type="ECO:0000313" key="4">
    <source>
        <dbReference type="EMBL" id="ARD64360.1"/>
    </source>
</evidence>
<accession>A0AAC9W106</accession>
<dbReference type="Gene3D" id="1.10.357.10">
    <property type="entry name" value="Tetracycline Repressor, domain 2"/>
    <property type="match status" value="1"/>
</dbReference>
<dbReference type="Proteomes" id="UP000192391">
    <property type="component" value="Chromosome"/>
</dbReference>
<dbReference type="RefSeq" id="WP_052237082.1">
    <property type="nucleotide sequence ID" value="NZ_CP019962.1"/>
</dbReference>
<name>A0AAC9W106_EUBLI</name>
<dbReference type="PROSITE" id="PS50977">
    <property type="entry name" value="HTH_TETR_2"/>
    <property type="match status" value="1"/>
</dbReference>
<dbReference type="AlphaFoldDB" id="A0AAC9W106"/>
<dbReference type="PANTHER" id="PTHR43479:SF11">
    <property type="entry name" value="ACREF_ENVCD OPERON REPRESSOR-RELATED"/>
    <property type="match status" value="1"/>
</dbReference>
<proteinExistence type="predicted"/>
<dbReference type="PRINTS" id="PR00455">
    <property type="entry name" value="HTHTETR"/>
</dbReference>
<dbReference type="InterPro" id="IPR023772">
    <property type="entry name" value="DNA-bd_HTH_TetR-type_CS"/>
</dbReference>
<evidence type="ECO:0000313" key="5">
    <source>
        <dbReference type="EMBL" id="MDE1470594.1"/>
    </source>
</evidence>
<evidence type="ECO:0000313" key="6">
    <source>
        <dbReference type="Proteomes" id="UP000192391"/>
    </source>
</evidence>
<reference evidence="4" key="3">
    <citation type="submission" date="2017-02" db="EMBL/GenBank/DDBJ databases">
        <title>Integrative analysis reveals regulation of autotrophic growth of syngas fermenting bacteria at the translational level.</title>
        <authorList>
            <person name="Song Y."/>
            <person name="Shin J."/>
            <person name="Jeong Y."/>
            <person name="Jin S."/>
            <person name="Kim D.R."/>
            <person name="Kim S.C."/>
            <person name="Cho S."/>
            <person name="Cho B.-K."/>
        </authorList>
    </citation>
    <scope>NUCLEOTIDE SEQUENCE</scope>
    <source>
        <strain evidence="4">ATCC 8486</strain>
    </source>
</reference>
<evidence type="ECO:0000256" key="2">
    <source>
        <dbReference type="PROSITE-ProRule" id="PRU00335"/>
    </source>
</evidence>
<dbReference type="EMBL" id="JAQSVD010000004">
    <property type="protein sequence ID" value="MDE1470594.1"/>
    <property type="molecule type" value="Genomic_DNA"/>
</dbReference>
<dbReference type="InterPro" id="IPR009057">
    <property type="entry name" value="Homeodomain-like_sf"/>
</dbReference>
<dbReference type="KEGG" id="elim:B2M23_01800"/>
<feature type="DNA-binding region" description="H-T-H motif" evidence="2">
    <location>
        <begin position="26"/>
        <end position="45"/>
    </location>
</feature>
<reference evidence="6" key="2">
    <citation type="journal article" date="2017" name="Sci. Rep.">
        <title>Determination of the Genome and Primary Transcriptome of Syngas Fermenting Eubacterium limosum ATCC 8486.</title>
        <authorList>
            <person name="Song Y."/>
            <person name="Shin J."/>
            <person name="Jeong Y."/>
            <person name="Jin S."/>
            <person name="Lee J.K."/>
            <person name="Kim D.R."/>
            <person name="Kim S.C."/>
            <person name="Cho S."/>
            <person name="Cho B.K."/>
        </authorList>
    </citation>
    <scope>NUCLEOTIDE SEQUENCE [LARGE SCALE GENOMIC DNA]</scope>
    <source>
        <strain evidence="6">ATCC 8486</strain>
    </source>
</reference>
<reference evidence="4" key="1">
    <citation type="journal article" date="2015" name="Genome Announc.">
        <title>Draft Genome Sequence of Chemolithoautotrophic Acetogenic Butanol-Producing Eubacterium limosum ATCC 8486.</title>
        <authorList>
            <person name="Song Y."/>
            <person name="Cho B.K."/>
        </authorList>
    </citation>
    <scope>NUCLEOTIDE SEQUENCE</scope>
    <source>
        <strain evidence="4">ATCC 8486</strain>
    </source>
</reference>
<sequence length="215" mass="25669">MDSNLRDEILQCSKKLFYQNGYNNTSIRQIANALNIHHPNIYYYFKSKKDIAFAVYGNIYQELRQKLTKCIPMRDVYFTGTYLRLHYKIFYWNKKLFTMYYDFTKENIVQEYVRPYAIQNYHLYLEAFDLEISDKELDTYFSIASAVEFRFVEALIKNTNAISFEEAVDLIIKTPLLYMGVQKEKIEDVLVQSFINANKVDFDVLEKIVDEFIPC</sequence>
<organism evidence="4 6">
    <name type="scientific">Eubacterium limosum</name>
    <dbReference type="NCBI Taxonomy" id="1736"/>
    <lineage>
        <taxon>Bacteria</taxon>
        <taxon>Bacillati</taxon>
        <taxon>Bacillota</taxon>
        <taxon>Clostridia</taxon>
        <taxon>Eubacteriales</taxon>
        <taxon>Eubacteriaceae</taxon>
        <taxon>Eubacterium</taxon>
    </lineage>
</organism>
<gene>
    <name evidence="4" type="ORF">B2M23_01800</name>
    <name evidence="5" type="ORF">PTZ04_10030</name>
</gene>
<dbReference type="Proteomes" id="UP001215087">
    <property type="component" value="Unassembled WGS sequence"/>
</dbReference>
<dbReference type="InterPro" id="IPR001647">
    <property type="entry name" value="HTH_TetR"/>
</dbReference>
<dbReference type="GO" id="GO:0003677">
    <property type="term" value="F:DNA binding"/>
    <property type="evidence" value="ECO:0007669"/>
    <property type="project" value="UniProtKB-UniRule"/>
</dbReference>
<dbReference type="InterPro" id="IPR050624">
    <property type="entry name" value="HTH-type_Tx_Regulator"/>
</dbReference>